<protein>
    <recommendedName>
        <fullName evidence="3">Cytoplasmic protein</fullName>
    </recommendedName>
</protein>
<name>A0A0S4UCU3_RALSL</name>
<dbReference type="EMBL" id="LN899824">
    <property type="protein sequence ID" value="CUV28241.1"/>
    <property type="molecule type" value="Genomic_DNA"/>
</dbReference>
<dbReference type="AlphaFoldDB" id="A0A0S4UCU3"/>
<dbReference type="Pfam" id="PF14113">
    <property type="entry name" value="Tae4"/>
    <property type="match status" value="1"/>
</dbReference>
<gene>
    <name evidence="1" type="ORF">PSS4_v1_1290065</name>
    <name evidence="2" type="ORF">RUN1985_v1_190035</name>
</gene>
<accession>A0A0S4UCU3</accession>
<dbReference type="EMBL" id="LN899821">
    <property type="protein sequence ID" value="CUV20017.1"/>
    <property type="molecule type" value="Genomic_DNA"/>
</dbReference>
<sequence>MKRPSFSAAWAASLRIYTPADSAEQVTQVIGGEVAANIRDKRNPWRNTCAVRMSYILNQAGVPVPNIPGKTKKGGDHHNDFYRVRDVIAFLKSHWGAPEVVAYPPAGGGNLAGKTGVILFEVQGWSDAAGHATLFNGRTCYDHCYFNEPGVTYRTNKANFWARPRMPVRRRAVLVADRRCGRFHYGHSPDQRGKL</sequence>
<reference evidence="1" key="1">
    <citation type="submission" date="2015-10" db="EMBL/GenBank/DDBJ databases">
        <authorList>
            <person name="Gilbert D.G."/>
        </authorList>
    </citation>
    <scope>NUCLEOTIDE SEQUENCE</scope>
    <source>
        <strain evidence="1">Phyl III-seqv23</strain>
    </source>
</reference>
<evidence type="ECO:0000313" key="2">
    <source>
        <dbReference type="EMBL" id="CUV28241.1"/>
    </source>
</evidence>
<proteinExistence type="predicted"/>
<evidence type="ECO:0000313" key="1">
    <source>
        <dbReference type="EMBL" id="CUV20017.1"/>
    </source>
</evidence>
<evidence type="ECO:0008006" key="3">
    <source>
        <dbReference type="Google" id="ProtNLM"/>
    </source>
</evidence>
<dbReference type="Gene3D" id="3.90.1720.70">
    <property type="match status" value="1"/>
</dbReference>
<dbReference type="InterPro" id="IPR025562">
    <property type="entry name" value="Tae4"/>
</dbReference>
<organism evidence="1">
    <name type="scientific">Ralstonia solanacearum</name>
    <name type="common">Pseudomonas solanacearum</name>
    <dbReference type="NCBI Taxonomy" id="305"/>
    <lineage>
        <taxon>Bacteria</taxon>
        <taxon>Pseudomonadati</taxon>
        <taxon>Pseudomonadota</taxon>
        <taxon>Betaproteobacteria</taxon>
        <taxon>Burkholderiales</taxon>
        <taxon>Burkholderiaceae</taxon>
        <taxon>Ralstonia</taxon>
        <taxon>Ralstonia solanacearum species complex</taxon>
    </lineage>
</organism>